<keyword evidence="3" id="KW-1185">Reference proteome</keyword>
<keyword evidence="1" id="KW-0812">Transmembrane</keyword>
<protein>
    <submittedName>
        <fullName evidence="2">Uncharacterized protein</fullName>
    </submittedName>
</protein>
<name>A0A5E4MV28_9HEMI</name>
<dbReference type="Proteomes" id="UP000325440">
    <property type="component" value="Unassembled WGS sequence"/>
</dbReference>
<keyword evidence="1" id="KW-1133">Transmembrane helix</keyword>
<dbReference type="AlphaFoldDB" id="A0A5E4MV28"/>
<proteinExistence type="predicted"/>
<dbReference type="OrthoDB" id="10587174at2759"/>
<gene>
    <name evidence="2" type="ORF">CINCED_3A025747</name>
</gene>
<organism evidence="2 3">
    <name type="scientific">Cinara cedri</name>
    <dbReference type="NCBI Taxonomy" id="506608"/>
    <lineage>
        <taxon>Eukaryota</taxon>
        <taxon>Metazoa</taxon>
        <taxon>Ecdysozoa</taxon>
        <taxon>Arthropoda</taxon>
        <taxon>Hexapoda</taxon>
        <taxon>Insecta</taxon>
        <taxon>Pterygota</taxon>
        <taxon>Neoptera</taxon>
        <taxon>Paraneoptera</taxon>
        <taxon>Hemiptera</taxon>
        <taxon>Sternorrhyncha</taxon>
        <taxon>Aphidomorpha</taxon>
        <taxon>Aphidoidea</taxon>
        <taxon>Aphididae</taxon>
        <taxon>Lachninae</taxon>
        <taxon>Cinara</taxon>
    </lineage>
</organism>
<accession>A0A5E4MV28</accession>
<keyword evidence="1" id="KW-0472">Membrane</keyword>
<dbReference type="EMBL" id="CABPRJ010001211">
    <property type="protein sequence ID" value="VVC35271.1"/>
    <property type="molecule type" value="Genomic_DNA"/>
</dbReference>
<evidence type="ECO:0000256" key="1">
    <source>
        <dbReference type="SAM" id="Phobius"/>
    </source>
</evidence>
<evidence type="ECO:0000313" key="3">
    <source>
        <dbReference type="Proteomes" id="UP000325440"/>
    </source>
</evidence>
<sequence length="157" mass="17414">MNLNLNDAQLKKNKSAHNKKIGVTIQLSNNLIGTGNQRFNLTEKQIIKLNKSKKGKKGSRLELKYEKIKQGGFLPLLFAGIGAASALFGGISSIANTIIERKHKIAAEKEQERHNKEMDKIVNNVKTLQVGCGIKKEISPLTNFDIMKSGKIFEDVL</sequence>
<evidence type="ECO:0000313" key="2">
    <source>
        <dbReference type="EMBL" id="VVC35271.1"/>
    </source>
</evidence>
<reference evidence="2 3" key="1">
    <citation type="submission" date="2019-08" db="EMBL/GenBank/DDBJ databases">
        <authorList>
            <person name="Alioto T."/>
            <person name="Alioto T."/>
            <person name="Gomez Garrido J."/>
        </authorList>
    </citation>
    <scope>NUCLEOTIDE SEQUENCE [LARGE SCALE GENOMIC DNA]</scope>
</reference>
<feature type="transmembrane region" description="Helical" evidence="1">
    <location>
        <begin position="73"/>
        <end position="99"/>
    </location>
</feature>